<dbReference type="RefSeq" id="WP_153684689.1">
    <property type="nucleotide sequence ID" value="NZ_WJIF01000005.1"/>
</dbReference>
<proteinExistence type="predicted"/>
<dbReference type="Proteomes" id="UP000431080">
    <property type="component" value="Unassembled WGS sequence"/>
</dbReference>
<name>A0A6I2FCM3_9MICO</name>
<feature type="binding site" evidence="5">
    <location>
        <begin position="232"/>
        <end position="239"/>
    </location>
    <ligand>
        <name>ATP</name>
        <dbReference type="ChEBI" id="CHEBI:30616"/>
    </ligand>
</feature>
<keyword evidence="3 5" id="KW-0347">Helicase</keyword>
<accession>A0A6I2FCM3</accession>
<dbReference type="GO" id="GO:0016787">
    <property type="term" value="F:hydrolase activity"/>
    <property type="evidence" value="ECO:0007669"/>
    <property type="project" value="UniProtKB-UniRule"/>
</dbReference>
<reference evidence="7 8" key="1">
    <citation type="submission" date="2019-10" db="EMBL/GenBank/DDBJ databases">
        <authorList>
            <person name="Nie G."/>
            <person name="Ming H."/>
            <person name="Yi B."/>
        </authorList>
    </citation>
    <scope>NUCLEOTIDE SEQUENCE [LARGE SCALE GENOMIC DNA]</scope>
    <source>
        <strain evidence="7 8">CFH 90414</strain>
    </source>
</reference>
<keyword evidence="2 5" id="KW-0378">Hydrolase</keyword>
<organism evidence="7 8">
    <name type="scientific">Agromyces agglutinans</name>
    <dbReference type="NCBI Taxonomy" id="2662258"/>
    <lineage>
        <taxon>Bacteria</taxon>
        <taxon>Bacillati</taxon>
        <taxon>Actinomycetota</taxon>
        <taxon>Actinomycetes</taxon>
        <taxon>Micrococcales</taxon>
        <taxon>Microbacteriaceae</taxon>
        <taxon>Agromyces</taxon>
    </lineage>
</organism>
<evidence type="ECO:0000259" key="6">
    <source>
        <dbReference type="PROSITE" id="PS51198"/>
    </source>
</evidence>
<dbReference type="SUPFAM" id="SSF52540">
    <property type="entry name" value="P-loop containing nucleoside triphosphate hydrolases"/>
    <property type="match status" value="1"/>
</dbReference>
<evidence type="ECO:0000256" key="4">
    <source>
        <dbReference type="ARBA" id="ARBA00022840"/>
    </source>
</evidence>
<feature type="domain" description="UvrD-like helicase ATP-binding" evidence="6">
    <location>
        <begin position="211"/>
        <end position="542"/>
    </location>
</feature>
<keyword evidence="4 5" id="KW-0067">ATP-binding</keyword>
<evidence type="ECO:0000313" key="8">
    <source>
        <dbReference type="Proteomes" id="UP000431080"/>
    </source>
</evidence>
<evidence type="ECO:0000256" key="1">
    <source>
        <dbReference type="ARBA" id="ARBA00022741"/>
    </source>
</evidence>
<evidence type="ECO:0000256" key="3">
    <source>
        <dbReference type="ARBA" id="ARBA00022806"/>
    </source>
</evidence>
<comment type="caution">
    <text evidence="7">The sequence shown here is derived from an EMBL/GenBank/DDBJ whole genome shotgun (WGS) entry which is preliminary data.</text>
</comment>
<evidence type="ECO:0000313" key="7">
    <source>
        <dbReference type="EMBL" id="MRG60226.1"/>
    </source>
</evidence>
<dbReference type="PROSITE" id="PS51198">
    <property type="entry name" value="UVRD_HELICASE_ATP_BIND"/>
    <property type="match status" value="1"/>
</dbReference>
<keyword evidence="1 5" id="KW-0547">Nucleotide-binding</keyword>
<dbReference type="InterPro" id="IPR014016">
    <property type="entry name" value="UvrD-like_ATP-bd"/>
</dbReference>
<protein>
    <recommendedName>
        <fullName evidence="6">UvrD-like helicase ATP-binding domain-containing protein</fullName>
    </recommendedName>
</protein>
<evidence type="ECO:0000256" key="2">
    <source>
        <dbReference type="ARBA" id="ARBA00022801"/>
    </source>
</evidence>
<sequence length="741" mass="81999">MKPLVTTIRALRELATGLSPDAIPSSEVLFEHDGENAVVLVAHDDEVTTPRVIIIRGGFTQDQFVPDQLSARRRDVISRMASFAERARVLPMSLPRGWRQYKHDNFVAFFALSNGDAQSTRWIAELSGGAAGDVIFWRTTTSRNHEMLVEFASSDERRLPAFEDDWREAITSAAQSFADARRSPSGQADIYLPALPQGVVRNRGFTEWLSTVSADQLAFIQAPTDRSIRLRGPAGSGKTLALTLKAVSECIRSEERGNDKRVLILTHSWALASQIDDSISAMGVGPFQQLEVLPLLEIAQLVLPQQNLGDAQFALIGEDSYSSKRAQLDQILDVIDEFASGDWATYRAAVSEELRSRFESIEPNDRAALAWDLLIEFGSVIGAAAIFPGAGSEARYLQLPRARWMLPLEDPEDKRLVFSLYERFMENLEARSLVTSDQLLADFLSYLETHAWNRSRRVLGYDLVFVDEFHLFSPLERQVLHYLTRDVSKYPQIFMALDPRQSPSATFIGAASDETWSGAPSIGDAEIEDVANFELTTVHRFTPQILELVKHVHHTFPAFDLGHDWDVDFSLVESSKSAGPVPTLVHSVSQEGAATDIYSSVQELYGKGRIALAVVDMKAWSRYSELASQIGTSGRFHVSIISGRSDIEGLGYRSRGVVVGAAEYLAGLQFENVLVVGLPDLQSGPLPPNEKTRMLSLLYLAISRAEREVRVFVNDEDGGPAEVLRQASTAGIMSLVRGSQV</sequence>
<dbReference type="EMBL" id="WJIF01000005">
    <property type="protein sequence ID" value="MRG60226.1"/>
    <property type="molecule type" value="Genomic_DNA"/>
</dbReference>
<gene>
    <name evidence="7" type="ORF">GE115_10150</name>
</gene>
<evidence type="ECO:0000256" key="5">
    <source>
        <dbReference type="PROSITE-ProRule" id="PRU00560"/>
    </source>
</evidence>
<keyword evidence="8" id="KW-1185">Reference proteome</keyword>
<dbReference type="AlphaFoldDB" id="A0A6I2FCM3"/>
<dbReference type="Gene3D" id="3.40.50.300">
    <property type="entry name" value="P-loop containing nucleotide triphosphate hydrolases"/>
    <property type="match status" value="2"/>
</dbReference>
<dbReference type="GO" id="GO:0004386">
    <property type="term" value="F:helicase activity"/>
    <property type="evidence" value="ECO:0007669"/>
    <property type="project" value="UniProtKB-UniRule"/>
</dbReference>
<dbReference type="GO" id="GO:0005524">
    <property type="term" value="F:ATP binding"/>
    <property type="evidence" value="ECO:0007669"/>
    <property type="project" value="UniProtKB-UniRule"/>
</dbReference>
<dbReference type="Pfam" id="PF00580">
    <property type="entry name" value="UvrD-helicase"/>
    <property type="match status" value="1"/>
</dbReference>
<dbReference type="InterPro" id="IPR027417">
    <property type="entry name" value="P-loop_NTPase"/>
</dbReference>